<evidence type="ECO:0000313" key="3">
    <source>
        <dbReference type="Proteomes" id="UP001501758"/>
    </source>
</evidence>
<dbReference type="EMBL" id="BAAAGE010000003">
    <property type="protein sequence ID" value="GAA0724503.1"/>
    <property type="molecule type" value="Genomic_DNA"/>
</dbReference>
<dbReference type="PANTHER" id="PTHR11533">
    <property type="entry name" value="PROTEASE M1 ZINC METALLOPROTEASE"/>
    <property type="match status" value="1"/>
</dbReference>
<evidence type="ECO:0000313" key="2">
    <source>
        <dbReference type="EMBL" id="GAA0724503.1"/>
    </source>
</evidence>
<name>A0ABP3U6R7_9FLAO</name>
<reference evidence="3" key="1">
    <citation type="journal article" date="2019" name="Int. J. Syst. Evol. Microbiol.">
        <title>The Global Catalogue of Microorganisms (GCM) 10K type strain sequencing project: providing services to taxonomists for standard genome sequencing and annotation.</title>
        <authorList>
            <consortium name="The Broad Institute Genomics Platform"/>
            <consortium name="The Broad Institute Genome Sequencing Center for Infectious Disease"/>
            <person name="Wu L."/>
            <person name="Ma J."/>
        </authorList>
    </citation>
    <scope>NUCLEOTIDE SEQUENCE [LARGE SCALE GENOMIC DNA]</scope>
    <source>
        <strain evidence="3">JCM 15974</strain>
    </source>
</reference>
<sequence>MPREIQKAYKNQTRSVDGKPGKKYWQNSVDYKINVKVFPETRIVEGSEIVNFINNSPDELSEIVIRLYYDVFKKGNKRDSRVNPKDIGEGVELKTIIVDGVNYDLANSDKIKRYGTNLTIRLREPLKSGQDLKIEFEWQQKVTLTLDRTGAKDDTSFFVGYWYPQVSVYDDIFGWDRLDYTLDTEFYNNLSNFDVNITVPDNFLVWATGTLENGEKVLPNNIYKKFLKAKESKEVIEVVNEKDLEGLKLKHNTWNFTAKEVTDFAFAMSDHYLWHAASVNVAGKDVLINSAFPKGKAEKHKKLTSIQQKVMKHFSEDVPGIPYPYPVFSTFIGLRYSGSGMEFPMMANNGGSGVPVTVHELFHMYFPMYVRINERRFAWMDEGWADFMENLVIHKFFNEDKSNSFYSRFKLVTQGTLGTIGDLPTVTSSQYTGDSYGYQAYSLPSLTYALLYQYLGEEKFFKCFNSYVKRWAKKSPTPYDFFNTFENVSGEDLSFFWEPWYFEMGYPDVGIKSFEEGKLIVEKVGYKPIPISIDVVYKNSKKSYSKIIDLSVWKNDNRTYAIPVPNHDQVESIVLNSDFPDFNETDNFFPPLKDSYEEKGVKSSIVGNYYVEDYNIELSIAKENEALVIYSNSWVWLNTILIPKDSVNFNTSDKTGVLKYLEDVSGRDEIELEYPKYNLKLKGIKK</sequence>
<dbReference type="SUPFAM" id="SSF55486">
    <property type="entry name" value="Metalloproteases ('zincins'), catalytic domain"/>
    <property type="match status" value="1"/>
</dbReference>
<dbReference type="InterPro" id="IPR014782">
    <property type="entry name" value="Peptidase_M1_dom"/>
</dbReference>
<feature type="domain" description="Peptidase M1 membrane alanine aminopeptidase" evidence="1">
    <location>
        <begin position="355"/>
        <end position="500"/>
    </location>
</feature>
<dbReference type="InterPro" id="IPR027268">
    <property type="entry name" value="Peptidase_M4/M1_CTD_sf"/>
</dbReference>
<evidence type="ECO:0000259" key="1">
    <source>
        <dbReference type="Pfam" id="PF01433"/>
    </source>
</evidence>
<dbReference type="Gene3D" id="1.10.390.10">
    <property type="entry name" value="Neutral Protease Domain 2"/>
    <property type="match status" value="1"/>
</dbReference>
<dbReference type="CDD" id="cd09604">
    <property type="entry name" value="M1_APN_like"/>
    <property type="match status" value="1"/>
</dbReference>
<proteinExistence type="predicted"/>
<dbReference type="Proteomes" id="UP001501758">
    <property type="component" value="Unassembled WGS sequence"/>
</dbReference>
<accession>A0ABP3U6R7</accession>
<dbReference type="RefSeq" id="WP_343913024.1">
    <property type="nucleotide sequence ID" value="NZ_BAAAGE010000003.1"/>
</dbReference>
<keyword evidence="3" id="KW-1185">Reference proteome</keyword>
<dbReference type="PANTHER" id="PTHR11533:SF174">
    <property type="entry name" value="PUROMYCIN-SENSITIVE AMINOPEPTIDASE-RELATED"/>
    <property type="match status" value="1"/>
</dbReference>
<comment type="caution">
    <text evidence="2">The sequence shown here is derived from an EMBL/GenBank/DDBJ whole genome shotgun (WGS) entry which is preliminary data.</text>
</comment>
<protein>
    <submittedName>
        <fullName evidence="2">M1 family metallopeptidase</fullName>
    </submittedName>
</protein>
<dbReference type="Pfam" id="PF01433">
    <property type="entry name" value="Peptidase_M1"/>
    <property type="match status" value="1"/>
</dbReference>
<organism evidence="2 3">
    <name type="scientific">Aquimarina litoralis</name>
    <dbReference type="NCBI Taxonomy" id="584605"/>
    <lineage>
        <taxon>Bacteria</taxon>
        <taxon>Pseudomonadati</taxon>
        <taxon>Bacteroidota</taxon>
        <taxon>Flavobacteriia</taxon>
        <taxon>Flavobacteriales</taxon>
        <taxon>Flavobacteriaceae</taxon>
        <taxon>Aquimarina</taxon>
    </lineage>
</organism>
<gene>
    <name evidence="2" type="ORF">GCM10009430_28960</name>
</gene>
<dbReference type="InterPro" id="IPR050344">
    <property type="entry name" value="Peptidase_M1_aminopeptidases"/>
</dbReference>